<name>A0A5C6Q8N5_9GAMM</name>
<dbReference type="Proteomes" id="UP000321917">
    <property type="component" value="Unassembled WGS sequence"/>
</dbReference>
<evidence type="ECO:0000313" key="8">
    <source>
        <dbReference type="Proteomes" id="UP000321917"/>
    </source>
</evidence>
<feature type="region of interest" description="Disordered" evidence="3">
    <location>
        <begin position="31"/>
        <end position="53"/>
    </location>
</feature>
<evidence type="ECO:0000313" key="6">
    <source>
        <dbReference type="EMBL" id="TWX65143.1"/>
    </source>
</evidence>
<feature type="domain" description="Imelysin-like" evidence="4">
    <location>
        <begin position="103"/>
        <end position="398"/>
    </location>
</feature>
<comment type="subcellular location">
    <subcellularLocation>
        <location evidence="1">Cell envelope</location>
    </subcellularLocation>
</comment>
<evidence type="ECO:0000256" key="2">
    <source>
        <dbReference type="ARBA" id="ARBA00022729"/>
    </source>
</evidence>
<protein>
    <submittedName>
        <fullName evidence="6">Imelysin family protein</fullName>
    </submittedName>
</protein>
<comment type="caution">
    <text evidence="6">The sequence shown here is derived from an EMBL/GenBank/DDBJ whole genome shotgun (WGS) entry which is preliminary data.</text>
</comment>
<dbReference type="InterPro" id="IPR034984">
    <property type="entry name" value="Imelysin-like_IPPA"/>
</dbReference>
<dbReference type="InterPro" id="IPR038352">
    <property type="entry name" value="Imelysin_sf"/>
</dbReference>
<dbReference type="CDD" id="cd14659">
    <property type="entry name" value="Imelysin-like_IPPA"/>
    <property type="match status" value="1"/>
</dbReference>
<dbReference type="Gene3D" id="1.20.1420.20">
    <property type="entry name" value="M75 peptidase, HXXE motif"/>
    <property type="match status" value="1"/>
</dbReference>
<feature type="compositionally biased region" description="Low complexity" evidence="3">
    <location>
        <begin position="31"/>
        <end position="43"/>
    </location>
</feature>
<dbReference type="Proteomes" id="UP000321525">
    <property type="component" value="Unassembled WGS sequence"/>
</dbReference>
<keyword evidence="2" id="KW-0732">Signal</keyword>
<reference evidence="6 8" key="1">
    <citation type="submission" date="2019-07" db="EMBL/GenBank/DDBJ databases">
        <title>Genomes of sea-ice associated Colwellia species.</title>
        <authorList>
            <person name="Bowman J.P."/>
        </authorList>
    </citation>
    <scope>NUCLEOTIDE SEQUENCE [LARGE SCALE GENOMIC DNA]</scope>
    <source>
        <strain evidence="5 7">ACAM 607</strain>
        <strain evidence="6 8">IC036</strain>
    </source>
</reference>
<organism evidence="6 8">
    <name type="scientific">Colwellia hornerae</name>
    <dbReference type="NCBI Taxonomy" id="89402"/>
    <lineage>
        <taxon>Bacteria</taxon>
        <taxon>Pseudomonadati</taxon>
        <taxon>Pseudomonadota</taxon>
        <taxon>Gammaproteobacteria</taxon>
        <taxon>Alteromonadales</taxon>
        <taxon>Colwelliaceae</taxon>
        <taxon>Colwellia</taxon>
    </lineage>
</organism>
<dbReference type="OrthoDB" id="7058523at2"/>
<dbReference type="GO" id="GO:0030313">
    <property type="term" value="C:cell envelope"/>
    <property type="evidence" value="ECO:0007669"/>
    <property type="project" value="UniProtKB-SubCell"/>
</dbReference>
<dbReference type="InterPro" id="IPR018976">
    <property type="entry name" value="Imelysin-like"/>
</dbReference>
<dbReference type="Pfam" id="PF09375">
    <property type="entry name" value="Peptidase_M75"/>
    <property type="match status" value="1"/>
</dbReference>
<accession>A0A5C6Q8N5</accession>
<evidence type="ECO:0000256" key="1">
    <source>
        <dbReference type="ARBA" id="ARBA00004196"/>
    </source>
</evidence>
<dbReference type="AlphaFoldDB" id="A0A5C6Q8N5"/>
<proteinExistence type="predicted"/>
<evidence type="ECO:0000256" key="3">
    <source>
        <dbReference type="SAM" id="MobiDB-lite"/>
    </source>
</evidence>
<dbReference type="EMBL" id="VOLR01000025">
    <property type="protein sequence ID" value="TWX56121.1"/>
    <property type="molecule type" value="Genomic_DNA"/>
</dbReference>
<evidence type="ECO:0000259" key="4">
    <source>
        <dbReference type="Pfam" id="PF09375"/>
    </source>
</evidence>
<dbReference type="RefSeq" id="WP_146800400.1">
    <property type="nucleotide sequence ID" value="NZ_VOLP01000024.1"/>
</dbReference>
<sequence>MSVNINHTALSIAIVAGLLVSACGESTSSSSGESFGTSLATTPNPAPNPSSNFNQQALLENITDNIITPVFEQFATVSATQIPEIAAYCKMEKDIVLGNATTEQVNATRDNARTAWRNTMNVWQQAEVMKVGPLTDNEGLLRDKIYSWPVVNSCSVDFEVVNFKAGVVNGQPFNIAQRTPSRRGLAAIEYLLFNEQLNHSCMTSTQPENWDNQTDGYRKIARCEFALEAARDVNNSAKELITAWSGNNGYASTLKAAGSIGSQFSTELEAINLISDGLFYLDTFTKDGKLATPLGLQANSCGSQACPDVVESVYAHHSVTNIENNLLAFQKLLTGKTGTGFTHYLIDVGDPDTADSMSTDVQLAIDGVQSYQNSLADALVNNEAQVTQTHADVKQVTDRLKIDFITSLSLKLPATSAGDND</sequence>
<gene>
    <name evidence="5" type="ORF">ESZ26_15665</name>
    <name evidence="6" type="ORF">ESZ27_12985</name>
</gene>
<keyword evidence="7" id="KW-1185">Reference proteome</keyword>
<dbReference type="EMBL" id="VOLQ01000025">
    <property type="protein sequence ID" value="TWX65143.1"/>
    <property type="molecule type" value="Genomic_DNA"/>
</dbReference>
<evidence type="ECO:0000313" key="7">
    <source>
        <dbReference type="Proteomes" id="UP000321525"/>
    </source>
</evidence>
<evidence type="ECO:0000313" key="5">
    <source>
        <dbReference type="EMBL" id="TWX56121.1"/>
    </source>
</evidence>